<organism evidence="3">
    <name type="scientific">Trichogloeopsis pedicellata</name>
    <dbReference type="NCBI Taxonomy" id="1495610"/>
    <lineage>
        <taxon>Eukaryota</taxon>
        <taxon>Rhodophyta</taxon>
        <taxon>Florideophyceae</taxon>
        <taxon>Nemaliophycidae</taxon>
        <taxon>Nemaliales</taxon>
        <taxon>Liagoraceae</taxon>
        <taxon>Trichogloeopsis</taxon>
    </lineage>
</organism>
<dbReference type="PANTHER" id="PTHR10953:SF102">
    <property type="entry name" value="ADENYLYLTRANSFERASE AND SULFURTRANSFERASE MOCS3"/>
    <property type="match status" value="1"/>
</dbReference>
<gene>
    <name evidence="3" type="primary">moeB</name>
    <name evidence="3" type="ORF">C00024_212</name>
</gene>
<dbReference type="RefSeq" id="YP_009315832.1">
    <property type="nucleotide sequence ID" value="NC_031668.1"/>
</dbReference>
<dbReference type="Gene3D" id="3.40.50.720">
    <property type="entry name" value="NAD(P)-binding Rossmann-like Domain"/>
    <property type="match status" value="1"/>
</dbReference>
<reference evidence="3" key="1">
    <citation type="submission" date="2016-10" db="EMBL/GenBank/DDBJ databases">
        <title>Chloroplast genomes as a tool to resolve red algal phylogenies: a case study in the Nemaliales.</title>
        <authorList>
            <person name="Costa J.F."/>
            <person name="Lin S.M."/>
            <person name="Macaya E.C."/>
            <person name="Fernandez-Garcia C."/>
            <person name="Verbruggen H."/>
        </authorList>
    </citation>
    <scope>NUCLEOTIDE SEQUENCE</scope>
    <source>
        <strain evidence="3">C.0024</strain>
    </source>
</reference>
<comment type="similarity">
    <text evidence="1">Belongs to the HesA/MoeB/ThiF family.</text>
</comment>
<dbReference type="CDD" id="cd00158">
    <property type="entry name" value="RHOD"/>
    <property type="match status" value="1"/>
</dbReference>
<dbReference type="InterPro" id="IPR001763">
    <property type="entry name" value="Rhodanese-like_dom"/>
</dbReference>
<evidence type="ECO:0000256" key="1">
    <source>
        <dbReference type="ARBA" id="ARBA00009919"/>
    </source>
</evidence>
<dbReference type="InterPro" id="IPR035985">
    <property type="entry name" value="Ubiquitin-activating_enz"/>
</dbReference>
<reference evidence="3" key="2">
    <citation type="submission" date="2016-10" db="EMBL/GenBank/DDBJ databases">
        <authorList>
            <person name="de Groot N.N."/>
        </authorList>
    </citation>
    <scope>NUCLEOTIDE SEQUENCE</scope>
    <source>
        <strain evidence="3">C.0024</strain>
    </source>
</reference>
<dbReference type="GO" id="GO:0016779">
    <property type="term" value="F:nucleotidyltransferase activity"/>
    <property type="evidence" value="ECO:0007669"/>
    <property type="project" value="TreeGrafter"/>
</dbReference>
<dbReference type="AlphaFoldDB" id="A0A1G4P0R8"/>
<proteinExistence type="inferred from homology"/>
<sequence>MNQVQQILTEEEYEIYAKHIIIPEIQTQGQQRLKHGRVLSIGAGGLASASLLYLVSNGIGQLGIIDDDTIEKSNLHRQILFRTKDIGKLKTESAQHNLYELNASCQLKIFSTKLSKSNAYTIIKQYDLILDNTDNFETRWLISQLCYQLHKIHIYGAISTFTGQVSVFNYQGGPNYHDLNTKNHIANNNICNTAGVLGILPGIIGLLQATEIIKILTGIGNILNGQILIYNLLTNTFKKSFLRHITKPNDTLQKIKADDKSKQYLKIKPYLKNVISLSRFNQLVKTKKKIYLVDIRDQIEYETGHFLKAINIPLAKLQIPINQKILIQQSFNHTIVIYCNSFSRSKLASLLLINKYINHFILQTHY</sequence>
<dbReference type="SUPFAM" id="SSF69572">
    <property type="entry name" value="Activating enzymes of the ubiquitin-like proteins"/>
    <property type="match status" value="1"/>
</dbReference>
<evidence type="ECO:0000259" key="2">
    <source>
        <dbReference type="PROSITE" id="PS50206"/>
    </source>
</evidence>
<dbReference type="Pfam" id="PF00899">
    <property type="entry name" value="ThiF"/>
    <property type="match status" value="1"/>
</dbReference>
<dbReference type="PANTHER" id="PTHR10953">
    <property type="entry name" value="UBIQUITIN-ACTIVATING ENZYME E1"/>
    <property type="match status" value="1"/>
</dbReference>
<dbReference type="InterPro" id="IPR045886">
    <property type="entry name" value="ThiF/MoeB/HesA"/>
</dbReference>
<dbReference type="GO" id="GO:0005829">
    <property type="term" value="C:cytosol"/>
    <property type="evidence" value="ECO:0007669"/>
    <property type="project" value="TreeGrafter"/>
</dbReference>
<dbReference type="GeneID" id="30000447"/>
<dbReference type="Gene3D" id="3.40.250.10">
    <property type="entry name" value="Rhodanese-like domain"/>
    <property type="match status" value="1"/>
</dbReference>
<keyword evidence="3" id="KW-0934">Plastid</keyword>
<feature type="domain" description="Rhodanese" evidence="2">
    <location>
        <begin position="286"/>
        <end position="355"/>
    </location>
</feature>
<protein>
    <submittedName>
        <fullName evidence="3">Molybdopterin biosynthesis protein</fullName>
    </submittedName>
</protein>
<dbReference type="InterPro" id="IPR036873">
    <property type="entry name" value="Rhodanese-like_dom_sf"/>
</dbReference>
<dbReference type="GO" id="GO:0008641">
    <property type="term" value="F:ubiquitin-like modifier activating enzyme activity"/>
    <property type="evidence" value="ECO:0007669"/>
    <property type="project" value="InterPro"/>
</dbReference>
<geneLocation type="chloroplast" evidence="3"/>
<dbReference type="FunFam" id="3.40.50.720:FF:000080">
    <property type="entry name" value="Thiazole biosynthesis adenylyltransferase ThiF"/>
    <property type="match status" value="1"/>
</dbReference>
<dbReference type="CDD" id="cd00757">
    <property type="entry name" value="ThiF_MoeB_HesA_family"/>
    <property type="match status" value="1"/>
</dbReference>
<keyword evidence="3" id="KW-0150">Chloroplast</keyword>
<evidence type="ECO:0000313" key="3">
    <source>
        <dbReference type="EMBL" id="SCW24490.1"/>
    </source>
</evidence>
<dbReference type="InterPro" id="IPR000594">
    <property type="entry name" value="ThiF_NAD_FAD-bd"/>
</dbReference>
<dbReference type="GO" id="GO:0008146">
    <property type="term" value="F:sulfotransferase activity"/>
    <property type="evidence" value="ECO:0007669"/>
    <property type="project" value="TreeGrafter"/>
</dbReference>
<name>A0A1G4P0R8_9FLOR</name>
<accession>A0A1G4P0R8</accession>
<dbReference type="PROSITE" id="PS50206">
    <property type="entry name" value="RHODANESE_3"/>
    <property type="match status" value="1"/>
</dbReference>
<dbReference type="Pfam" id="PF00581">
    <property type="entry name" value="Rhodanese"/>
    <property type="match status" value="1"/>
</dbReference>
<dbReference type="EMBL" id="LT622878">
    <property type="protein sequence ID" value="SCW24490.1"/>
    <property type="molecule type" value="Genomic_DNA"/>
</dbReference>
<dbReference type="GO" id="GO:0004792">
    <property type="term" value="F:thiosulfate-cyanide sulfurtransferase activity"/>
    <property type="evidence" value="ECO:0007669"/>
    <property type="project" value="TreeGrafter"/>
</dbReference>